<dbReference type="InterPro" id="IPR000531">
    <property type="entry name" value="Beta-barrel_TonB"/>
</dbReference>
<keyword evidence="13" id="KW-0732">Signal</keyword>
<protein>
    <submittedName>
        <fullName evidence="16">Outer-membrane receptor for ferric coprogen and ferric-rhodotorulic acid</fullName>
    </submittedName>
</protein>
<dbReference type="InterPro" id="IPR039426">
    <property type="entry name" value="TonB-dep_rcpt-like"/>
</dbReference>
<keyword evidence="6 11" id="KW-0798">TonB box</keyword>
<feature type="domain" description="TonB-dependent receptor-like beta-barrel" evidence="14">
    <location>
        <begin position="259"/>
        <end position="688"/>
    </location>
</feature>
<accession>A0A1N7JIP5</accession>
<dbReference type="CDD" id="cd01347">
    <property type="entry name" value="ligand_gated_channel"/>
    <property type="match status" value="1"/>
</dbReference>
<keyword evidence="5 10" id="KW-0812">Transmembrane</keyword>
<gene>
    <name evidence="16" type="ORF">SAMN05421779_102312</name>
</gene>
<evidence type="ECO:0000259" key="15">
    <source>
        <dbReference type="Pfam" id="PF07715"/>
    </source>
</evidence>
<evidence type="ECO:0000256" key="13">
    <source>
        <dbReference type="SAM" id="SignalP"/>
    </source>
</evidence>
<dbReference type="InterPro" id="IPR010105">
    <property type="entry name" value="TonB_sidphr_rcpt"/>
</dbReference>
<dbReference type="GO" id="GO:0038023">
    <property type="term" value="F:signaling receptor activity"/>
    <property type="evidence" value="ECO:0007669"/>
    <property type="project" value="InterPro"/>
</dbReference>
<keyword evidence="8 16" id="KW-0675">Receptor</keyword>
<name>A0A1N7JIP5_9PROT</name>
<dbReference type="Proteomes" id="UP000185678">
    <property type="component" value="Unassembled WGS sequence"/>
</dbReference>
<dbReference type="Pfam" id="PF07715">
    <property type="entry name" value="Plug"/>
    <property type="match status" value="1"/>
</dbReference>
<evidence type="ECO:0000256" key="2">
    <source>
        <dbReference type="ARBA" id="ARBA00009810"/>
    </source>
</evidence>
<dbReference type="InterPro" id="IPR012910">
    <property type="entry name" value="Plug_dom"/>
</dbReference>
<dbReference type="AlphaFoldDB" id="A0A1N7JIP5"/>
<dbReference type="GO" id="GO:0015891">
    <property type="term" value="P:siderophore transport"/>
    <property type="evidence" value="ECO:0007669"/>
    <property type="project" value="InterPro"/>
</dbReference>
<evidence type="ECO:0000313" key="16">
    <source>
        <dbReference type="EMBL" id="SIS49180.1"/>
    </source>
</evidence>
<feature type="domain" description="TonB-dependent receptor plug" evidence="15">
    <location>
        <begin position="87"/>
        <end position="186"/>
    </location>
</feature>
<keyword evidence="7 10" id="KW-0472">Membrane</keyword>
<keyword evidence="3 10" id="KW-0813">Transport</keyword>
<evidence type="ECO:0000256" key="9">
    <source>
        <dbReference type="ARBA" id="ARBA00023237"/>
    </source>
</evidence>
<evidence type="ECO:0000256" key="4">
    <source>
        <dbReference type="ARBA" id="ARBA00022452"/>
    </source>
</evidence>
<evidence type="ECO:0000256" key="11">
    <source>
        <dbReference type="RuleBase" id="RU003357"/>
    </source>
</evidence>
<evidence type="ECO:0000256" key="5">
    <source>
        <dbReference type="ARBA" id="ARBA00022692"/>
    </source>
</evidence>
<dbReference type="EMBL" id="FTOA01000002">
    <property type="protein sequence ID" value="SIS49180.1"/>
    <property type="molecule type" value="Genomic_DNA"/>
</dbReference>
<feature type="signal peptide" evidence="13">
    <location>
        <begin position="1"/>
        <end position="25"/>
    </location>
</feature>
<evidence type="ECO:0000256" key="10">
    <source>
        <dbReference type="PROSITE-ProRule" id="PRU01360"/>
    </source>
</evidence>
<dbReference type="Gene3D" id="2.40.170.20">
    <property type="entry name" value="TonB-dependent receptor, beta-barrel domain"/>
    <property type="match status" value="1"/>
</dbReference>
<reference evidence="16 17" key="1">
    <citation type="submission" date="2017-01" db="EMBL/GenBank/DDBJ databases">
        <authorList>
            <person name="Mah S.A."/>
            <person name="Swanson W.J."/>
            <person name="Moy G.W."/>
            <person name="Vacquier V.D."/>
        </authorList>
    </citation>
    <scope>NUCLEOTIDE SEQUENCE [LARGE SCALE GENOMIC DNA]</scope>
    <source>
        <strain evidence="16 17">DSM 11589</strain>
    </source>
</reference>
<dbReference type="Gene3D" id="2.170.130.10">
    <property type="entry name" value="TonB-dependent receptor, plug domain"/>
    <property type="match status" value="1"/>
</dbReference>
<organism evidence="16 17">
    <name type="scientific">Insolitispirillum peregrinum</name>
    <dbReference type="NCBI Taxonomy" id="80876"/>
    <lineage>
        <taxon>Bacteria</taxon>
        <taxon>Pseudomonadati</taxon>
        <taxon>Pseudomonadota</taxon>
        <taxon>Alphaproteobacteria</taxon>
        <taxon>Rhodospirillales</taxon>
        <taxon>Novispirillaceae</taxon>
        <taxon>Insolitispirillum</taxon>
    </lineage>
</organism>
<evidence type="ECO:0000259" key="14">
    <source>
        <dbReference type="Pfam" id="PF00593"/>
    </source>
</evidence>
<feature type="chain" id="PRO_5012862556" evidence="13">
    <location>
        <begin position="26"/>
        <end position="720"/>
    </location>
</feature>
<evidence type="ECO:0000256" key="12">
    <source>
        <dbReference type="SAM" id="MobiDB-lite"/>
    </source>
</evidence>
<dbReference type="NCBIfam" id="TIGR01783">
    <property type="entry name" value="TonB-siderophor"/>
    <property type="match status" value="1"/>
</dbReference>
<evidence type="ECO:0000256" key="8">
    <source>
        <dbReference type="ARBA" id="ARBA00023170"/>
    </source>
</evidence>
<feature type="region of interest" description="Disordered" evidence="12">
    <location>
        <begin position="28"/>
        <end position="87"/>
    </location>
</feature>
<dbReference type="InterPro" id="IPR037066">
    <property type="entry name" value="Plug_dom_sf"/>
</dbReference>
<evidence type="ECO:0000256" key="7">
    <source>
        <dbReference type="ARBA" id="ARBA00023136"/>
    </source>
</evidence>
<evidence type="ECO:0000313" key="17">
    <source>
        <dbReference type="Proteomes" id="UP000185678"/>
    </source>
</evidence>
<proteinExistence type="inferred from homology"/>
<dbReference type="PROSITE" id="PS52016">
    <property type="entry name" value="TONB_DEPENDENT_REC_3"/>
    <property type="match status" value="1"/>
</dbReference>
<evidence type="ECO:0000256" key="3">
    <source>
        <dbReference type="ARBA" id="ARBA00022448"/>
    </source>
</evidence>
<comment type="subcellular location">
    <subcellularLocation>
        <location evidence="1 10">Cell outer membrane</location>
        <topology evidence="1 10">Multi-pass membrane protein</topology>
    </subcellularLocation>
</comment>
<dbReference type="GO" id="GO:0015344">
    <property type="term" value="F:siderophore uptake transmembrane transporter activity"/>
    <property type="evidence" value="ECO:0007669"/>
    <property type="project" value="TreeGrafter"/>
</dbReference>
<dbReference type="STRING" id="80876.SAMN05421779_102312"/>
<keyword evidence="17" id="KW-1185">Reference proteome</keyword>
<dbReference type="PANTHER" id="PTHR32552:SF74">
    <property type="entry name" value="HYDROXAMATE SIDEROPHORE RECEPTOR FHUE"/>
    <property type="match status" value="1"/>
</dbReference>
<keyword evidence="4 10" id="KW-1134">Transmembrane beta strand</keyword>
<comment type="similarity">
    <text evidence="2 10 11">Belongs to the TonB-dependent receptor family.</text>
</comment>
<dbReference type="PANTHER" id="PTHR32552">
    <property type="entry name" value="FERRICHROME IRON RECEPTOR-RELATED"/>
    <property type="match status" value="1"/>
</dbReference>
<keyword evidence="9 10" id="KW-0998">Cell outer membrane</keyword>
<feature type="compositionally biased region" description="Basic and acidic residues" evidence="12">
    <location>
        <begin position="30"/>
        <end position="47"/>
    </location>
</feature>
<dbReference type="GO" id="GO:0009279">
    <property type="term" value="C:cell outer membrane"/>
    <property type="evidence" value="ECO:0007669"/>
    <property type="project" value="UniProtKB-SubCell"/>
</dbReference>
<dbReference type="InterPro" id="IPR036942">
    <property type="entry name" value="Beta-barrel_TonB_sf"/>
</dbReference>
<dbReference type="Pfam" id="PF00593">
    <property type="entry name" value="TonB_dep_Rec_b-barrel"/>
    <property type="match status" value="1"/>
</dbReference>
<evidence type="ECO:0000256" key="6">
    <source>
        <dbReference type="ARBA" id="ARBA00023077"/>
    </source>
</evidence>
<evidence type="ECO:0000256" key="1">
    <source>
        <dbReference type="ARBA" id="ARBA00004571"/>
    </source>
</evidence>
<sequence length="720" mass="77892">MRRDNRLWGPSALVLAIMLATPAWADDTSQTDKAKDNTAEAQADPHTDPQGVVLPTVRVTGSGYETEDSTSYTSSQISVGEKDARTPREVPQTTTVLTRQYLDDRDVSSLDTALRKTPGVVVLSNDNGRSSLYSRGFEFDSLYFNGLPAPLSSIYGTQPDMAIVDHVEILRGPSGLFAGAGEPAGAINMRLKQPTKELGGSVAVTGDSWGGVRVEGDVSTPLTPDGKLRGRAVMVRDDGQTWIDNNDNNTTVGYLSLQGDLTDLTTVTLSYSNLQRDMKPFNGLPTLANGTLLDVDRSTTTGTDWNDFSNQVVDYIGEIEHRFDSGGYAKLSARYSDRDVDFLYGYAGTAANSSGTVTSMAWLARDYEEDSLAVDAHVSRPFVLFGQEHNVLVGADYQKVDSTLLQGRGSIATRNNVYAWNTDISMPRVTYSTQTETDSEQYGLYGQLRVKPVDDLTLIGGARGTWYNDKAVNMLTGVQTSSQVIGGKLTPYYGAVYDVLPEASVYASYTEIFQPQDVTDATGKILDPRTGGQYEIGVKGTVLDGLDVAAALFELTDKNRSMSDGNGNNVASEEVRMRGLELQAAGTVAPGWEVMAGYTLSRSEYLNGTSNGSTFSTYTPRHMVQAWVKHHLEAVPKLTVGGGVKAFSDFRSISNGTSIDADGYAVVDAMVGYQLTDSISTTLTVNNLFDATYYERVGGTSVFNFYGEPLSAALRLEAKF</sequence>
<dbReference type="SUPFAM" id="SSF56935">
    <property type="entry name" value="Porins"/>
    <property type="match status" value="1"/>
</dbReference>